<dbReference type="InterPro" id="IPR009057">
    <property type="entry name" value="Homeodomain-like_sf"/>
</dbReference>
<name>A0A2M6U4J7_9BRAD</name>
<dbReference type="PANTHER" id="PTHR35004">
    <property type="entry name" value="TRANSPOSASE RV3428C-RELATED"/>
    <property type="match status" value="1"/>
</dbReference>
<protein>
    <recommendedName>
        <fullName evidence="1">Integrase catalytic domain-containing protein</fullName>
    </recommendedName>
</protein>
<comment type="caution">
    <text evidence="2">The sequence shown here is derived from an EMBL/GenBank/DDBJ whole genome shotgun (WGS) entry which is preliminary data.</text>
</comment>
<evidence type="ECO:0000313" key="2">
    <source>
        <dbReference type="EMBL" id="PIS99497.1"/>
    </source>
</evidence>
<dbReference type="RefSeq" id="WP_100174713.1">
    <property type="nucleotide sequence ID" value="NZ_LFJC01000003.1"/>
</dbReference>
<dbReference type="SUPFAM" id="SSF53098">
    <property type="entry name" value="Ribonuclease H-like"/>
    <property type="match status" value="1"/>
</dbReference>
<accession>A0A2M6U4J7</accession>
<reference evidence="2 3" key="1">
    <citation type="submission" date="2015-06" db="EMBL/GenBank/DDBJ databases">
        <title>Comparative genome analysis of nirS-carrying Bradyrhizobium sp. strains.</title>
        <authorList>
            <person name="Ishii S."/>
            <person name="Jang J."/>
            <person name="Nishizawa T."/>
            <person name="Senoo K."/>
        </authorList>
    </citation>
    <scope>NUCLEOTIDE SEQUENCE [LARGE SCALE GENOMIC DNA]</scope>
    <source>
        <strain evidence="2 3">TSA1</strain>
    </source>
</reference>
<dbReference type="PROSITE" id="PS50994">
    <property type="entry name" value="INTEGRASE"/>
    <property type="match status" value="1"/>
</dbReference>
<gene>
    <name evidence="2" type="ORF">TSA1_01020</name>
</gene>
<dbReference type="Pfam" id="PF00665">
    <property type="entry name" value="rve"/>
    <property type="match status" value="1"/>
</dbReference>
<evidence type="ECO:0000313" key="3">
    <source>
        <dbReference type="Proteomes" id="UP000228930"/>
    </source>
</evidence>
<dbReference type="InterPro" id="IPR001584">
    <property type="entry name" value="Integrase_cat-core"/>
</dbReference>
<feature type="domain" description="Integrase catalytic" evidence="1">
    <location>
        <begin position="134"/>
        <end position="302"/>
    </location>
</feature>
<dbReference type="InterPro" id="IPR047656">
    <property type="entry name" value="IS481-like_transpos"/>
</dbReference>
<dbReference type="GO" id="GO:0003676">
    <property type="term" value="F:nucleic acid binding"/>
    <property type="evidence" value="ECO:0007669"/>
    <property type="project" value="InterPro"/>
</dbReference>
<dbReference type="SUPFAM" id="SSF46689">
    <property type="entry name" value="Homeodomain-like"/>
    <property type="match status" value="1"/>
</dbReference>
<keyword evidence="3" id="KW-1185">Reference proteome</keyword>
<dbReference type="NCBIfam" id="NF033577">
    <property type="entry name" value="transpos_IS481"/>
    <property type="match status" value="1"/>
</dbReference>
<dbReference type="PANTHER" id="PTHR35004:SF6">
    <property type="entry name" value="TRANSPOSASE"/>
    <property type="match status" value="1"/>
</dbReference>
<dbReference type="GO" id="GO:0015074">
    <property type="term" value="P:DNA integration"/>
    <property type="evidence" value="ECO:0007669"/>
    <property type="project" value="InterPro"/>
</dbReference>
<dbReference type="Proteomes" id="UP000228930">
    <property type="component" value="Unassembled WGS sequence"/>
</dbReference>
<dbReference type="EMBL" id="LFJC01000003">
    <property type="protein sequence ID" value="PIS99497.1"/>
    <property type="molecule type" value="Genomic_DNA"/>
</dbReference>
<dbReference type="InterPro" id="IPR012337">
    <property type="entry name" value="RNaseH-like_sf"/>
</dbReference>
<organism evidence="2 3">
    <name type="scientific">Bradyrhizobium nitroreducens</name>
    <dbReference type="NCBI Taxonomy" id="709803"/>
    <lineage>
        <taxon>Bacteria</taxon>
        <taxon>Pseudomonadati</taxon>
        <taxon>Pseudomonadota</taxon>
        <taxon>Alphaproteobacteria</taxon>
        <taxon>Hyphomicrobiales</taxon>
        <taxon>Nitrobacteraceae</taxon>
        <taxon>Bradyrhizobium</taxon>
    </lineage>
</organism>
<dbReference type="AlphaFoldDB" id="A0A2M6U4J7"/>
<dbReference type="Pfam" id="PF13565">
    <property type="entry name" value="HTH_32"/>
    <property type="match status" value="1"/>
</dbReference>
<sequence length="392" mass="44951">MPWNEVSVMDQRREFVRLALQDGTNRRELCRRFGISPDVGYKWLRRWRAGDRELADQCRRPKSMPKRSEPVVEAQVLAVRDKHPAWGARKIAHCLKRSGQTVPAPSTVHQILCRNERIVPSEKAPPSPPGHRFEKDAPNQLWQMDFKGHMPLANGARCHPLTMVDDHSRYALCLKACANEQRPDVQKHLTETFRRYGLPEAFYLDNGSPWGDTSGARWTALRVWLLKLGVRVVHARPRHPQGRGKNERFHRSLKAEVFALRTFRSLAEVQRALDHWRTIYNLERPHESLGMGIPADRYRPSSRAMPDHVPRVQYDEGEVVRTVSSTRSYIAFKGQMWKVPQAFCGEQLAVRPLDRDGHYGVFFASWQVASIDLTNGQSVSDVSEQASAMSPV</sequence>
<dbReference type="Gene3D" id="3.30.420.10">
    <property type="entry name" value="Ribonuclease H-like superfamily/Ribonuclease H"/>
    <property type="match status" value="1"/>
</dbReference>
<proteinExistence type="predicted"/>
<evidence type="ECO:0000259" key="1">
    <source>
        <dbReference type="PROSITE" id="PS50994"/>
    </source>
</evidence>
<dbReference type="InterPro" id="IPR036397">
    <property type="entry name" value="RNaseH_sf"/>
</dbReference>